<dbReference type="EMBL" id="WHJG01000005">
    <property type="protein sequence ID" value="NHZ78990.1"/>
    <property type="molecule type" value="Genomic_DNA"/>
</dbReference>
<gene>
    <name evidence="4" type="ORF">F2P44_06825</name>
</gene>
<comment type="caution">
    <text evidence="4">The sequence shown here is derived from an EMBL/GenBank/DDBJ whole genome shotgun (WGS) entry which is preliminary data.</text>
</comment>
<proteinExistence type="predicted"/>
<dbReference type="Proteomes" id="UP000621455">
    <property type="component" value="Unassembled WGS sequence"/>
</dbReference>
<reference evidence="4 5" key="1">
    <citation type="submission" date="2019-10" db="EMBL/GenBank/DDBJ databases">
        <title>Taxonomy of Antarctic Massilia spp.: description of Massilia rubra sp. nov., Massilia aquatica sp. nov., Massilia mucilaginosa sp. nov., Massilia frigida sp. nov. isolated from streams, lakes and regoliths.</title>
        <authorList>
            <person name="Holochova P."/>
            <person name="Sedlacek I."/>
            <person name="Kralova S."/>
            <person name="Maslanova I."/>
            <person name="Busse H.-J."/>
            <person name="Stankova E."/>
            <person name="Vrbovska V."/>
            <person name="Kovarovic V."/>
            <person name="Bartak M."/>
            <person name="Svec P."/>
            <person name="Pantucek R."/>
        </authorList>
    </citation>
    <scope>NUCLEOTIDE SEQUENCE [LARGE SCALE GENOMIC DNA]</scope>
    <source>
        <strain evidence="4 5">CCM 8695</strain>
    </source>
</reference>
<keyword evidence="1" id="KW-0547">Nucleotide-binding</keyword>
<keyword evidence="2" id="KW-0067">ATP-binding</keyword>
<dbReference type="InterPro" id="IPR027417">
    <property type="entry name" value="P-loop_NTPase"/>
</dbReference>
<dbReference type="SUPFAM" id="SSF52540">
    <property type="entry name" value="P-loop containing nucleoside triphosphate hydrolases"/>
    <property type="match status" value="1"/>
</dbReference>
<organism evidence="4 5">
    <name type="scientific">Massilia frigida</name>
    <dbReference type="NCBI Taxonomy" id="2609281"/>
    <lineage>
        <taxon>Bacteria</taxon>
        <taxon>Pseudomonadati</taxon>
        <taxon>Pseudomonadota</taxon>
        <taxon>Betaproteobacteria</taxon>
        <taxon>Burkholderiales</taxon>
        <taxon>Oxalobacteraceae</taxon>
        <taxon>Telluria group</taxon>
        <taxon>Massilia</taxon>
    </lineage>
</organism>
<dbReference type="InterPro" id="IPR010488">
    <property type="entry name" value="Zeta_toxin_domain"/>
</dbReference>
<dbReference type="Pfam" id="PF06414">
    <property type="entry name" value="Zeta_toxin"/>
    <property type="match status" value="1"/>
</dbReference>
<protein>
    <submittedName>
        <fullName evidence="4">AAA family ATPase</fullName>
    </submittedName>
</protein>
<dbReference type="Gene3D" id="3.40.50.300">
    <property type="entry name" value="P-loop containing nucleotide triphosphate hydrolases"/>
    <property type="match status" value="1"/>
</dbReference>
<accession>A0ABX0N129</accession>
<evidence type="ECO:0000259" key="3">
    <source>
        <dbReference type="Pfam" id="PF06414"/>
    </source>
</evidence>
<evidence type="ECO:0000313" key="4">
    <source>
        <dbReference type="EMBL" id="NHZ78990.1"/>
    </source>
</evidence>
<evidence type="ECO:0000256" key="2">
    <source>
        <dbReference type="ARBA" id="ARBA00022840"/>
    </source>
</evidence>
<evidence type="ECO:0000313" key="5">
    <source>
        <dbReference type="Proteomes" id="UP000621455"/>
    </source>
</evidence>
<sequence length="242" mass="26254">MARDGLRRQIVQELILCDRLGSDEDICLGHGGSKPYGQEALAGACAYLVAGLPASGKSTLVSAISDRLGAMVLDSDFAKRKLPEFDHALAGAALVHDESRLLIFGNAVSGSASLLEYCMSRKLNVVIPLVGNEEHRLKFVRNLLIENGYQVHLTAMLLDRTQATQRALDRFLQTGRYISLGMIFDRYANDPVLNYHKAWMDADTGTDSQWASLGALAVATHPAVVHSYSSDANPAALWGQTP</sequence>
<feature type="domain" description="Zeta toxin" evidence="3">
    <location>
        <begin position="46"/>
        <end position="180"/>
    </location>
</feature>
<evidence type="ECO:0000256" key="1">
    <source>
        <dbReference type="ARBA" id="ARBA00022741"/>
    </source>
</evidence>
<keyword evidence="5" id="KW-1185">Reference proteome</keyword>
<name>A0ABX0N129_9BURK</name>